<evidence type="ECO:0000256" key="1">
    <source>
        <dbReference type="SAM" id="Phobius"/>
    </source>
</evidence>
<name>A0A1M6NK17_9BACT</name>
<feature type="transmembrane region" description="Helical" evidence="1">
    <location>
        <begin position="51"/>
        <end position="73"/>
    </location>
</feature>
<organism evidence="2 3">
    <name type="scientific">Tangfeifania diversioriginum</name>
    <dbReference type="NCBI Taxonomy" id="1168035"/>
    <lineage>
        <taxon>Bacteria</taxon>
        <taxon>Pseudomonadati</taxon>
        <taxon>Bacteroidota</taxon>
        <taxon>Bacteroidia</taxon>
        <taxon>Marinilabiliales</taxon>
        <taxon>Prolixibacteraceae</taxon>
        <taxon>Tangfeifania</taxon>
    </lineage>
</organism>
<keyword evidence="1" id="KW-0472">Membrane</keyword>
<dbReference type="AlphaFoldDB" id="A0A1M6NK17"/>
<accession>A0A1M6NK17</accession>
<proteinExistence type="predicted"/>
<sequence>MKKILNNKTLRVWAIRLLIVVTASQVTGLGIGYCFAGYFVLMFLFQFFVRLLFTFAGLALMVLFLLTFFIGLLTL</sequence>
<evidence type="ECO:0000313" key="3">
    <source>
        <dbReference type="Proteomes" id="UP000184050"/>
    </source>
</evidence>
<gene>
    <name evidence="2" type="ORF">SAMN05444280_14312</name>
</gene>
<evidence type="ECO:0000313" key="2">
    <source>
        <dbReference type="EMBL" id="SHJ96091.1"/>
    </source>
</evidence>
<keyword evidence="1" id="KW-1133">Transmembrane helix</keyword>
<dbReference type="Proteomes" id="UP000184050">
    <property type="component" value="Unassembled WGS sequence"/>
</dbReference>
<keyword evidence="3" id="KW-1185">Reference proteome</keyword>
<protein>
    <submittedName>
        <fullName evidence="2">Uncharacterized protein</fullName>
    </submittedName>
</protein>
<dbReference type="EMBL" id="FQZE01000043">
    <property type="protein sequence ID" value="SHJ96091.1"/>
    <property type="molecule type" value="Genomic_DNA"/>
</dbReference>
<reference evidence="2 3" key="1">
    <citation type="submission" date="2016-11" db="EMBL/GenBank/DDBJ databases">
        <authorList>
            <person name="Jaros S."/>
            <person name="Januszkiewicz K."/>
            <person name="Wedrychowicz H."/>
        </authorList>
    </citation>
    <scope>NUCLEOTIDE SEQUENCE [LARGE SCALE GENOMIC DNA]</scope>
    <source>
        <strain evidence="2 3">DSM 27063</strain>
    </source>
</reference>
<feature type="transmembrane region" description="Helical" evidence="1">
    <location>
        <begin position="12"/>
        <end position="45"/>
    </location>
</feature>
<dbReference type="STRING" id="1168035.SAMN05444280_14312"/>
<keyword evidence="1" id="KW-0812">Transmembrane</keyword>